<dbReference type="SMART" id="SM00238">
    <property type="entry name" value="BIR"/>
    <property type="match status" value="1"/>
</dbReference>
<sequence>TKMSFKLSESDTKSKLLAAKTFSNFGQSQNFVDIRTMVDKRFTKEGVCLKPAEFEFLLRNIDKEHADYTEGLRRLKILKINNKVVLDLGSYFKSAQIALEPGEIDEIKNIGPTVLNVVLNTHENINGDRVCCAFCQMVVFDWKPDDPVEDHKKHNPRCPFVRGLDVNNKPI</sequence>
<organism evidence="1 2">
    <name type="scientific">Dinothrombium tinctorium</name>
    <dbReference type="NCBI Taxonomy" id="1965070"/>
    <lineage>
        <taxon>Eukaryota</taxon>
        <taxon>Metazoa</taxon>
        <taxon>Ecdysozoa</taxon>
        <taxon>Arthropoda</taxon>
        <taxon>Chelicerata</taxon>
        <taxon>Arachnida</taxon>
        <taxon>Acari</taxon>
        <taxon>Acariformes</taxon>
        <taxon>Trombidiformes</taxon>
        <taxon>Prostigmata</taxon>
        <taxon>Anystina</taxon>
        <taxon>Parasitengona</taxon>
        <taxon>Trombidioidea</taxon>
        <taxon>Trombidiidae</taxon>
        <taxon>Dinothrombium</taxon>
    </lineage>
</organism>
<gene>
    <name evidence="1" type="ORF">B4U79_19256</name>
</gene>
<keyword evidence="2" id="KW-1185">Reference proteome</keyword>
<dbReference type="Proteomes" id="UP000285301">
    <property type="component" value="Unassembled WGS sequence"/>
</dbReference>
<dbReference type="EMBL" id="NCKU01022243">
    <property type="protein sequence ID" value="RWR98410.1"/>
    <property type="molecule type" value="Genomic_DNA"/>
</dbReference>
<accession>A0A3S3PCY9</accession>
<proteinExistence type="predicted"/>
<dbReference type="SUPFAM" id="SSF57924">
    <property type="entry name" value="Inhibitor of apoptosis (IAP) repeat"/>
    <property type="match status" value="1"/>
</dbReference>
<evidence type="ECO:0000313" key="1">
    <source>
        <dbReference type="EMBL" id="RWR98410.1"/>
    </source>
</evidence>
<dbReference type="Gene3D" id="1.10.1170.10">
    <property type="entry name" value="Inhibitor Of Apoptosis Protein (2mihbC-IAP-1), Chain A"/>
    <property type="match status" value="1"/>
</dbReference>
<dbReference type="AlphaFoldDB" id="A0A3S3PCY9"/>
<reference evidence="1 2" key="1">
    <citation type="journal article" date="2018" name="Gigascience">
        <title>Genomes of trombidid mites reveal novel predicted allergens and laterally-transferred genes associated with secondary metabolism.</title>
        <authorList>
            <person name="Dong X."/>
            <person name="Chaisiri K."/>
            <person name="Xia D."/>
            <person name="Armstrong S.D."/>
            <person name="Fang Y."/>
            <person name="Donnelly M.J."/>
            <person name="Kadowaki T."/>
            <person name="McGarry J.W."/>
            <person name="Darby A.C."/>
            <person name="Makepeace B.L."/>
        </authorList>
    </citation>
    <scope>NUCLEOTIDE SEQUENCE [LARGE SCALE GENOMIC DNA]</scope>
    <source>
        <strain evidence="1">UoL-WK</strain>
    </source>
</reference>
<dbReference type="PROSITE" id="PS50143">
    <property type="entry name" value="BIR_REPEAT_2"/>
    <property type="match status" value="1"/>
</dbReference>
<dbReference type="InterPro" id="IPR001370">
    <property type="entry name" value="BIR_rpt"/>
</dbReference>
<protein>
    <submittedName>
        <fullName evidence="1">IAP repeat-containing protein 7-like protein</fullName>
    </submittedName>
</protein>
<name>A0A3S3PCY9_9ACAR</name>
<feature type="non-terminal residue" evidence="1">
    <location>
        <position position="1"/>
    </location>
</feature>
<dbReference type="OrthoDB" id="2196114at2759"/>
<comment type="caution">
    <text evidence="1">The sequence shown here is derived from an EMBL/GenBank/DDBJ whole genome shotgun (WGS) entry which is preliminary data.</text>
</comment>
<feature type="non-terminal residue" evidence="1">
    <location>
        <position position="171"/>
    </location>
</feature>
<evidence type="ECO:0000313" key="2">
    <source>
        <dbReference type="Proteomes" id="UP000285301"/>
    </source>
</evidence>
<dbReference type="Pfam" id="PF00653">
    <property type="entry name" value="BIR"/>
    <property type="match status" value="1"/>
</dbReference>